<dbReference type="Proteomes" id="UP001064048">
    <property type="component" value="Chromosome 13"/>
</dbReference>
<gene>
    <name evidence="1" type="ORF">MSG28_008334</name>
</gene>
<sequence>MAMGIDIFGLGIIVTASTCDLGMTLQQIGVLSSMPFAAYQISSDNSTKENKIWEALGIALKITMH</sequence>
<organism evidence="1 2">
    <name type="scientific">Choristoneura fumiferana</name>
    <name type="common">Spruce budworm moth</name>
    <name type="synonym">Archips fumiferana</name>
    <dbReference type="NCBI Taxonomy" id="7141"/>
    <lineage>
        <taxon>Eukaryota</taxon>
        <taxon>Metazoa</taxon>
        <taxon>Ecdysozoa</taxon>
        <taxon>Arthropoda</taxon>
        <taxon>Hexapoda</taxon>
        <taxon>Insecta</taxon>
        <taxon>Pterygota</taxon>
        <taxon>Neoptera</taxon>
        <taxon>Endopterygota</taxon>
        <taxon>Lepidoptera</taxon>
        <taxon>Glossata</taxon>
        <taxon>Ditrysia</taxon>
        <taxon>Tortricoidea</taxon>
        <taxon>Tortricidae</taxon>
        <taxon>Tortricinae</taxon>
        <taxon>Choristoneura</taxon>
    </lineage>
</organism>
<protein>
    <submittedName>
        <fullName evidence="1">Uncharacterized protein</fullName>
    </submittedName>
</protein>
<reference evidence="1 2" key="1">
    <citation type="journal article" date="2022" name="Genome Biol. Evol.">
        <title>The Spruce Budworm Genome: Reconstructing the Evolutionary History of Antifreeze Proteins.</title>
        <authorList>
            <person name="Beliveau C."/>
            <person name="Gagne P."/>
            <person name="Picq S."/>
            <person name="Vernygora O."/>
            <person name="Keeling C.I."/>
            <person name="Pinkney K."/>
            <person name="Doucet D."/>
            <person name="Wen F."/>
            <person name="Johnston J.S."/>
            <person name="Maaroufi H."/>
            <person name="Boyle B."/>
            <person name="Laroche J."/>
            <person name="Dewar K."/>
            <person name="Juretic N."/>
            <person name="Blackburn G."/>
            <person name="Nisole A."/>
            <person name="Brunet B."/>
            <person name="Brandao M."/>
            <person name="Lumley L."/>
            <person name="Duan J."/>
            <person name="Quan G."/>
            <person name="Lucarotti C.J."/>
            <person name="Roe A.D."/>
            <person name="Sperling F.A.H."/>
            <person name="Levesque R.C."/>
            <person name="Cusson M."/>
        </authorList>
    </citation>
    <scope>NUCLEOTIDE SEQUENCE [LARGE SCALE GENOMIC DNA]</scope>
    <source>
        <strain evidence="1">Glfc:IPQL:Cfum</strain>
    </source>
</reference>
<name>A0ACC0JB22_CHOFU</name>
<evidence type="ECO:0000313" key="2">
    <source>
        <dbReference type="Proteomes" id="UP001064048"/>
    </source>
</evidence>
<keyword evidence="2" id="KW-1185">Reference proteome</keyword>
<proteinExistence type="predicted"/>
<accession>A0ACC0JB22</accession>
<comment type="caution">
    <text evidence="1">The sequence shown here is derived from an EMBL/GenBank/DDBJ whole genome shotgun (WGS) entry which is preliminary data.</text>
</comment>
<evidence type="ECO:0000313" key="1">
    <source>
        <dbReference type="EMBL" id="KAI8421299.1"/>
    </source>
</evidence>
<dbReference type="EMBL" id="CM046113">
    <property type="protein sequence ID" value="KAI8421299.1"/>
    <property type="molecule type" value="Genomic_DNA"/>
</dbReference>